<dbReference type="AlphaFoldDB" id="A0A2P2QX26"/>
<proteinExistence type="predicted"/>
<organism evidence="1">
    <name type="scientific">Rhizophora mucronata</name>
    <name type="common">Asiatic mangrove</name>
    <dbReference type="NCBI Taxonomy" id="61149"/>
    <lineage>
        <taxon>Eukaryota</taxon>
        <taxon>Viridiplantae</taxon>
        <taxon>Streptophyta</taxon>
        <taxon>Embryophyta</taxon>
        <taxon>Tracheophyta</taxon>
        <taxon>Spermatophyta</taxon>
        <taxon>Magnoliopsida</taxon>
        <taxon>eudicotyledons</taxon>
        <taxon>Gunneridae</taxon>
        <taxon>Pentapetalae</taxon>
        <taxon>rosids</taxon>
        <taxon>fabids</taxon>
        <taxon>Malpighiales</taxon>
        <taxon>Rhizophoraceae</taxon>
        <taxon>Rhizophora</taxon>
    </lineage>
</organism>
<reference evidence="1" key="1">
    <citation type="submission" date="2018-02" db="EMBL/GenBank/DDBJ databases">
        <title>Rhizophora mucronata_Transcriptome.</title>
        <authorList>
            <person name="Meera S.P."/>
            <person name="Sreeshan A."/>
            <person name="Augustine A."/>
        </authorList>
    </citation>
    <scope>NUCLEOTIDE SEQUENCE</scope>
    <source>
        <tissue evidence="1">Leaf</tissue>
    </source>
</reference>
<dbReference type="EMBL" id="GGEC01091075">
    <property type="protein sequence ID" value="MBX71559.1"/>
    <property type="molecule type" value="Transcribed_RNA"/>
</dbReference>
<evidence type="ECO:0000313" key="1">
    <source>
        <dbReference type="EMBL" id="MBX71559.1"/>
    </source>
</evidence>
<name>A0A2P2QX26_RHIMU</name>
<accession>A0A2P2QX26</accession>
<sequence length="37" mass="4477">MYKLVIFVFLFYLPSTFGIRFITNIEKWPCIKDATFN</sequence>
<protein>
    <submittedName>
        <fullName evidence="1">Uncharacterized protein</fullName>
    </submittedName>
</protein>